<dbReference type="Proteomes" id="UP000233769">
    <property type="component" value="Chromosome tk0001"/>
</dbReference>
<evidence type="ECO:0000313" key="1">
    <source>
        <dbReference type="EMBL" id="SOR26924.1"/>
    </source>
</evidence>
<organism evidence="1 2">
    <name type="scientific">Methylorubrum extorquens</name>
    <name type="common">Methylobacterium dichloromethanicum</name>
    <name type="synonym">Methylobacterium extorquens</name>
    <dbReference type="NCBI Taxonomy" id="408"/>
    <lineage>
        <taxon>Bacteria</taxon>
        <taxon>Pseudomonadati</taxon>
        <taxon>Pseudomonadota</taxon>
        <taxon>Alphaproteobacteria</taxon>
        <taxon>Hyphomicrobiales</taxon>
        <taxon>Methylobacteriaceae</taxon>
        <taxon>Methylorubrum</taxon>
    </lineage>
</organism>
<dbReference type="AlphaFoldDB" id="A0A2N9AHU1"/>
<name>A0A2N9AHU1_METEX</name>
<sequence length="117" mass="12374">MIEGLIMEQTVRSSLTVRLLPAGRDALLGLRTVAAIGGSPRRGVALPGSHAGGLTRWNGGARIEYKLCRCKYGICGLTGGCASLTPRPSPAGCHVQGARRNSAGQRRTDRRCARFLS</sequence>
<reference evidence="2" key="1">
    <citation type="submission" date="2017-10" db="EMBL/GenBank/DDBJ databases">
        <authorList>
            <person name="Regsiter A."/>
            <person name="William W."/>
        </authorList>
    </citation>
    <scope>NUCLEOTIDE SEQUENCE [LARGE SCALE GENOMIC DNA]</scope>
</reference>
<protein>
    <submittedName>
        <fullName evidence="1">Uncharacterized protein</fullName>
    </submittedName>
</protein>
<gene>
    <name evidence="1" type="ORF">TK0001_0322</name>
</gene>
<accession>A0A2N9AHU1</accession>
<proteinExistence type="predicted"/>
<dbReference type="EMBL" id="LT962688">
    <property type="protein sequence ID" value="SOR26924.1"/>
    <property type="molecule type" value="Genomic_DNA"/>
</dbReference>
<evidence type="ECO:0000313" key="2">
    <source>
        <dbReference type="Proteomes" id="UP000233769"/>
    </source>
</evidence>